<dbReference type="Proteomes" id="UP001333037">
    <property type="component" value="Segment"/>
</dbReference>
<organism evidence="1 2">
    <name type="scientific">Aeromonas phage phiA014S</name>
    <dbReference type="NCBI Taxonomy" id="3119845"/>
    <lineage>
        <taxon>Viruses</taxon>
        <taxon>Duplodnaviria</taxon>
        <taxon>Heunggongvirae</taxon>
        <taxon>Uroviricota</taxon>
        <taxon>Caudoviricetes</taxon>
        <taxon>Autographivirales</taxon>
        <taxon>Autotranscriptaviridae</taxon>
        <taxon>Studiervirinae</taxon>
        <taxon>Coryciavirus</taxon>
        <taxon>Coryciavirus A014S</taxon>
    </lineage>
</organism>
<evidence type="ECO:0000313" key="1">
    <source>
        <dbReference type="EMBL" id="WVX92104.1"/>
    </source>
</evidence>
<proteinExistence type="predicted"/>
<reference evidence="1 2" key="1">
    <citation type="submission" date="2024-01" db="EMBL/GenBank/DDBJ databases">
        <authorList>
            <person name="Wang Y."/>
            <person name="Lin M."/>
        </authorList>
    </citation>
    <scope>NUCLEOTIDE SEQUENCE [LARGE SCALE GENOMIC DNA]</scope>
</reference>
<protein>
    <submittedName>
        <fullName evidence="1">Uncharacterized protein</fullName>
    </submittedName>
</protein>
<accession>A0ABZ2CLZ8</accession>
<dbReference type="EMBL" id="PP226939">
    <property type="protein sequence ID" value="WVX92104.1"/>
    <property type="molecule type" value="Genomic_DNA"/>
</dbReference>
<sequence>MGDFVINSLEELRDSEAHICIHDLPVTFSLVEEGSWEQEHKSQYAQHIIKHNATGRHFCLNQGRSGSYHSEWYYSETCISEVKQVTETVVVTKWVPA</sequence>
<keyword evidence="2" id="KW-1185">Reference proteome</keyword>
<name>A0ABZ2CLZ8_9CAUD</name>
<evidence type="ECO:0000313" key="2">
    <source>
        <dbReference type="Proteomes" id="UP001333037"/>
    </source>
</evidence>